<evidence type="ECO:0000256" key="3">
    <source>
        <dbReference type="ARBA" id="ARBA00022670"/>
    </source>
</evidence>
<dbReference type="InterPro" id="IPR008268">
    <property type="entry name" value="Peptidase_S16_AS"/>
</dbReference>
<feature type="domain" description="Lon proteolytic" evidence="14">
    <location>
        <begin position="599"/>
        <end position="780"/>
    </location>
</feature>
<evidence type="ECO:0000256" key="12">
    <source>
        <dbReference type="RuleBase" id="RU000591"/>
    </source>
</evidence>
<dbReference type="InterPro" id="IPR004815">
    <property type="entry name" value="Lon_bac/euk-typ"/>
</dbReference>
<dbReference type="InterPro" id="IPR027543">
    <property type="entry name" value="Lon_bac"/>
</dbReference>
<dbReference type="InterPro" id="IPR020568">
    <property type="entry name" value="Ribosomal_Su5_D2-typ_SF"/>
</dbReference>
<comment type="catalytic activity">
    <reaction evidence="9 10 11">
        <text>Hydrolysis of proteins in presence of ATP.</text>
        <dbReference type="EC" id="3.4.21.53"/>
    </reaction>
</comment>
<dbReference type="InterPro" id="IPR003959">
    <property type="entry name" value="ATPase_AAA_core"/>
</dbReference>
<dbReference type="InterPro" id="IPR015947">
    <property type="entry name" value="PUA-like_sf"/>
</dbReference>
<dbReference type="InterPro" id="IPR027065">
    <property type="entry name" value="Lon_Prtase"/>
</dbReference>
<dbReference type="EMBL" id="AP027742">
    <property type="protein sequence ID" value="BDZ78018.1"/>
    <property type="molecule type" value="Genomic_DNA"/>
</dbReference>
<evidence type="ECO:0000313" key="16">
    <source>
        <dbReference type="EMBL" id="BDZ78018.1"/>
    </source>
</evidence>
<evidence type="ECO:0000256" key="6">
    <source>
        <dbReference type="ARBA" id="ARBA00022825"/>
    </source>
</evidence>
<dbReference type="SUPFAM" id="SSF52540">
    <property type="entry name" value="P-loop containing nucleoside triphosphate hydrolases"/>
    <property type="match status" value="1"/>
</dbReference>
<dbReference type="InterPro" id="IPR008269">
    <property type="entry name" value="Lon_proteolytic"/>
</dbReference>
<organism evidence="16 17">
    <name type="scientific">Claveliimonas bilis</name>
    <dbReference type="NCBI Taxonomy" id="3028070"/>
    <lineage>
        <taxon>Bacteria</taxon>
        <taxon>Bacillati</taxon>
        <taxon>Bacillota</taxon>
        <taxon>Clostridia</taxon>
        <taxon>Lachnospirales</taxon>
        <taxon>Lachnospiraceae</taxon>
        <taxon>Claveliimonas</taxon>
    </lineage>
</organism>
<feature type="coiled-coil region" evidence="13">
    <location>
        <begin position="258"/>
        <end position="288"/>
    </location>
</feature>
<evidence type="ECO:0000259" key="15">
    <source>
        <dbReference type="PROSITE" id="PS51787"/>
    </source>
</evidence>
<proteinExistence type="evidence at transcript level"/>
<evidence type="ECO:0000256" key="11">
    <source>
        <dbReference type="PROSITE-ProRule" id="PRU01122"/>
    </source>
</evidence>
<keyword evidence="2 9" id="KW-0963">Cytoplasm</keyword>
<dbReference type="InterPro" id="IPR054594">
    <property type="entry name" value="Lon_lid"/>
</dbReference>
<dbReference type="EC" id="3.4.21.53" evidence="9 10"/>
<comment type="similarity">
    <text evidence="9 10 11 12">Belongs to the peptidase S16 family.</text>
</comment>
<dbReference type="PROSITE" id="PS51786">
    <property type="entry name" value="LON_PROTEOLYTIC"/>
    <property type="match status" value="1"/>
</dbReference>
<evidence type="ECO:0000256" key="1">
    <source>
        <dbReference type="ARBA" id="ARBA00004496"/>
    </source>
</evidence>
<feature type="active site" evidence="9 11">
    <location>
        <position position="686"/>
    </location>
</feature>
<keyword evidence="4 9" id="KW-0547">Nucleotide-binding</keyword>
<dbReference type="GO" id="GO:0006508">
    <property type="term" value="P:proteolysis"/>
    <property type="evidence" value="ECO:0007669"/>
    <property type="project" value="UniProtKB-KW"/>
</dbReference>
<dbReference type="Proteomes" id="UP001305815">
    <property type="component" value="Chromosome"/>
</dbReference>
<accession>A0ABN6YYS7</accession>
<dbReference type="CDD" id="cd19500">
    <property type="entry name" value="RecA-like_Lon"/>
    <property type="match status" value="1"/>
</dbReference>
<evidence type="ECO:0000256" key="10">
    <source>
        <dbReference type="PIRNR" id="PIRNR001174"/>
    </source>
</evidence>
<dbReference type="PROSITE" id="PS51787">
    <property type="entry name" value="LON_N"/>
    <property type="match status" value="1"/>
</dbReference>
<dbReference type="HAMAP" id="MF_01973">
    <property type="entry name" value="lon_bact"/>
    <property type="match status" value="1"/>
</dbReference>
<keyword evidence="5 9" id="KW-0378">Hydrolase</keyword>
<evidence type="ECO:0000256" key="5">
    <source>
        <dbReference type="ARBA" id="ARBA00022801"/>
    </source>
</evidence>
<evidence type="ECO:0000256" key="9">
    <source>
        <dbReference type="HAMAP-Rule" id="MF_01973"/>
    </source>
</evidence>
<evidence type="ECO:0000313" key="17">
    <source>
        <dbReference type="Proteomes" id="UP001305815"/>
    </source>
</evidence>
<dbReference type="Pfam" id="PF00004">
    <property type="entry name" value="AAA"/>
    <property type="match status" value="1"/>
</dbReference>
<evidence type="ECO:0000256" key="8">
    <source>
        <dbReference type="ARBA" id="ARBA00023016"/>
    </source>
</evidence>
<gene>
    <name evidence="9 16" type="primary">lon</name>
    <name evidence="16" type="ORF">Lac1_22010</name>
</gene>
<protein>
    <recommendedName>
        <fullName evidence="9 10">Lon protease</fullName>
        <ecNumber evidence="9 10">3.4.21.53</ecNumber>
    </recommendedName>
    <alternativeName>
        <fullName evidence="9">ATP-dependent protease La</fullName>
    </alternativeName>
</protein>
<dbReference type="Pfam" id="PF05362">
    <property type="entry name" value="Lon_C"/>
    <property type="match status" value="1"/>
</dbReference>
<keyword evidence="7 9" id="KW-0067">ATP-binding</keyword>
<dbReference type="Pfam" id="PF22667">
    <property type="entry name" value="Lon_lid"/>
    <property type="match status" value="1"/>
</dbReference>
<feature type="domain" description="Lon N-terminal" evidence="15">
    <location>
        <begin position="8"/>
        <end position="212"/>
    </location>
</feature>
<feature type="active site" evidence="9 11">
    <location>
        <position position="729"/>
    </location>
</feature>
<dbReference type="PIRSF" id="PIRSF001174">
    <property type="entry name" value="Lon_proteas"/>
    <property type="match status" value="1"/>
</dbReference>
<dbReference type="SMART" id="SM00464">
    <property type="entry name" value="LON"/>
    <property type="match status" value="1"/>
</dbReference>
<sequence length="784" mass="88652">MSKEVKSLPMVALRGMTVLPEMVTHFDVSRERSIQAIEEAMQEEGQKVFLTAQKDIEDEEPGMEDLQQIGTIASIRQVIKLPRNLLRVLISGEKRAVINTIEFTDPYMRANVTVIDNVNETPELSTDSEANSANLEAMARGLKEIYMEYVMRLPKYPKDMIKQIQEYTKLCQVVDQIAANVPLEQKDLQELLEEPDLLKRYQMLAFKLVNEMQIMDIKEEIQKKVKERVDQNQREYILREQLKQIREELGEDNTISDAEEFEAAAAKLKASKEVKEKLQKEINRFKSSMNSPAENGVIRTYIETMLEMPWDKAVKDHKDIAYAKKVLEEDHYGLEQVKERVLEFLAVRALTRKGESPILCLVGPPGTGKTSIAKSLARALKKPYVRISLGGVRDEAEIRGHRKTYVGAMPGRIAAGLRSAGVKNPLMLLDEIDKVSNDYKGDTFSALLEVLDGEQNYRFRDHYLEVPIDLSEVLFVTTANTLQTIPRPLLDRMEVIEVSSYTENEKMHIAMEHLIPKQLKKHGLKSEQLHISKGAVWKMARNYTKEAGVRQLERKIGDICRKAAREILENKKDTVRVTESSLHKYLGREKYTYQKANLTDEVGIVRGLAWTSVGGDTLQIEVNVMPGKGEMILTGQLGDVMKESARTGITYIRSIGREYDIAEDFFEKHDLHIHIPEGAVPKDGPSAGITMATAMLSAVTGQKVRADIAMTGEITLRGRVLPIGGLKEKLLAAKSAGMKTVLVPEENKEDVEELSLEITKGLEIIPVSHMEEVLRRAFDIDQKE</sequence>
<dbReference type="SMART" id="SM00382">
    <property type="entry name" value="AAA"/>
    <property type="match status" value="1"/>
</dbReference>
<evidence type="ECO:0000256" key="7">
    <source>
        <dbReference type="ARBA" id="ARBA00022840"/>
    </source>
</evidence>
<dbReference type="InterPro" id="IPR027417">
    <property type="entry name" value="P-loop_NTPase"/>
</dbReference>
<dbReference type="Gene3D" id="3.30.230.10">
    <property type="match status" value="1"/>
</dbReference>
<dbReference type="InterPro" id="IPR003593">
    <property type="entry name" value="AAA+_ATPase"/>
</dbReference>
<dbReference type="NCBIfam" id="TIGR00763">
    <property type="entry name" value="lon"/>
    <property type="match status" value="1"/>
</dbReference>
<comment type="subunit">
    <text evidence="9 10">Homohexamer. Organized in a ring with a central cavity.</text>
</comment>
<comment type="induction">
    <text evidence="9">By heat shock.</text>
</comment>
<keyword evidence="8 9" id="KW-0346">Stress response</keyword>
<dbReference type="RefSeq" id="WP_316265034.1">
    <property type="nucleotide sequence ID" value="NZ_AP027742.1"/>
</dbReference>
<dbReference type="PANTHER" id="PTHR10046">
    <property type="entry name" value="ATP DEPENDENT LON PROTEASE FAMILY MEMBER"/>
    <property type="match status" value="1"/>
</dbReference>
<keyword evidence="6 9" id="KW-0720">Serine protease</keyword>
<dbReference type="SUPFAM" id="SSF54211">
    <property type="entry name" value="Ribosomal protein S5 domain 2-like"/>
    <property type="match status" value="1"/>
</dbReference>
<dbReference type="Pfam" id="PF02190">
    <property type="entry name" value="LON_substr_bdg"/>
    <property type="match status" value="1"/>
</dbReference>
<dbReference type="PRINTS" id="PR00830">
    <property type="entry name" value="ENDOLAPTASE"/>
</dbReference>
<feature type="binding site" evidence="9">
    <location>
        <begin position="363"/>
        <end position="370"/>
    </location>
    <ligand>
        <name>ATP</name>
        <dbReference type="ChEBI" id="CHEBI:30616"/>
    </ligand>
</feature>
<keyword evidence="13" id="KW-0175">Coiled coil</keyword>
<comment type="subcellular location">
    <subcellularLocation>
        <location evidence="1 9 10">Cytoplasm</location>
    </subcellularLocation>
</comment>
<dbReference type="SUPFAM" id="SSF88697">
    <property type="entry name" value="PUA domain-like"/>
    <property type="match status" value="1"/>
</dbReference>
<dbReference type="Gene3D" id="2.30.130.40">
    <property type="entry name" value="LON domain-like"/>
    <property type="match status" value="1"/>
</dbReference>
<dbReference type="Gene3D" id="3.40.50.300">
    <property type="entry name" value="P-loop containing nucleotide triphosphate hydrolases"/>
    <property type="match status" value="1"/>
</dbReference>
<evidence type="ECO:0000256" key="4">
    <source>
        <dbReference type="ARBA" id="ARBA00022741"/>
    </source>
</evidence>
<dbReference type="Gene3D" id="1.20.5.5270">
    <property type="match status" value="1"/>
</dbReference>
<keyword evidence="3 9" id="KW-0645">Protease</keyword>
<dbReference type="GO" id="GO:0008233">
    <property type="term" value="F:peptidase activity"/>
    <property type="evidence" value="ECO:0007669"/>
    <property type="project" value="UniProtKB-KW"/>
</dbReference>
<dbReference type="Gene3D" id="1.10.8.60">
    <property type="match status" value="1"/>
</dbReference>
<reference evidence="17" key="1">
    <citation type="journal article" date="2023" name="Int. J. Syst. Evol. Microbiol.">
        <title>Claveliimonas bilis gen. nov., sp. nov., deoxycholic acid-producing bacteria isolated from human faeces, and reclassification of Sellimonas monacensis Zenner et al. 2021 as Claveliimonas monacensis comb. nov.</title>
        <authorList>
            <person name="Hisatomi A."/>
            <person name="Kastawa N.W.E.P.G."/>
            <person name="Song I."/>
            <person name="Ohkuma M."/>
            <person name="Fukiya S."/>
            <person name="Sakamoto M."/>
        </authorList>
    </citation>
    <scope>NUCLEOTIDE SEQUENCE [LARGE SCALE GENOMIC DNA]</scope>
    <source>
        <strain evidence="17">12BBH14</strain>
    </source>
</reference>
<evidence type="ECO:0000259" key="14">
    <source>
        <dbReference type="PROSITE" id="PS51786"/>
    </source>
</evidence>
<evidence type="ECO:0000256" key="2">
    <source>
        <dbReference type="ARBA" id="ARBA00022490"/>
    </source>
</evidence>
<keyword evidence="17" id="KW-1185">Reference proteome</keyword>
<dbReference type="PROSITE" id="PS01046">
    <property type="entry name" value="LON_SER"/>
    <property type="match status" value="1"/>
</dbReference>
<name>A0ABN6YYS7_9FIRM</name>
<comment type="function">
    <text evidence="9">ATP-dependent serine protease that mediates the selective degradation of mutant and abnormal proteins as well as certain short-lived regulatory proteins. Required for cellular homeostasis and for survival from DNA damage and developmental changes induced by stress. Degrades polypeptides processively to yield small peptide fragments that are 5 to 10 amino acids long. Binds to DNA in a double-stranded, site-specific manner.</text>
</comment>
<evidence type="ECO:0000256" key="13">
    <source>
        <dbReference type="SAM" id="Coils"/>
    </source>
</evidence>
<dbReference type="InterPro" id="IPR046336">
    <property type="entry name" value="Lon_prtase_N_sf"/>
</dbReference>
<dbReference type="Gene3D" id="1.20.58.1480">
    <property type="match status" value="1"/>
</dbReference>
<dbReference type="InterPro" id="IPR003111">
    <property type="entry name" value="Lon_prtase_N"/>
</dbReference>
<dbReference type="InterPro" id="IPR014721">
    <property type="entry name" value="Ribsml_uS5_D2-typ_fold_subgr"/>
</dbReference>